<feature type="compositionally biased region" description="Polar residues" evidence="1">
    <location>
        <begin position="377"/>
        <end position="387"/>
    </location>
</feature>
<feature type="compositionally biased region" description="Pro residues" evidence="1">
    <location>
        <begin position="823"/>
        <end position="833"/>
    </location>
</feature>
<evidence type="ECO:0000256" key="1">
    <source>
        <dbReference type="SAM" id="MobiDB-lite"/>
    </source>
</evidence>
<keyword evidence="2" id="KW-0472">Membrane</keyword>
<dbReference type="InterPro" id="IPR051144">
    <property type="entry name" value="Formin_homology_domain"/>
</dbReference>
<keyword evidence="4" id="KW-1185">Reference proteome</keyword>
<gene>
    <name evidence="3" type="ORF">QTG54_013276</name>
</gene>
<evidence type="ECO:0000313" key="3">
    <source>
        <dbReference type="EMBL" id="KAK1736140.1"/>
    </source>
</evidence>
<feature type="region of interest" description="Disordered" evidence="1">
    <location>
        <begin position="243"/>
        <end position="400"/>
    </location>
</feature>
<dbReference type="PANTHER" id="PTHR45733">
    <property type="entry name" value="FORMIN-J"/>
    <property type="match status" value="1"/>
</dbReference>
<evidence type="ECO:0000313" key="4">
    <source>
        <dbReference type="Proteomes" id="UP001224775"/>
    </source>
</evidence>
<dbReference type="EMBL" id="JATAAI010000030">
    <property type="protein sequence ID" value="KAK1736140.1"/>
    <property type="molecule type" value="Genomic_DNA"/>
</dbReference>
<reference evidence="3" key="1">
    <citation type="submission" date="2023-06" db="EMBL/GenBank/DDBJ databases">
        <title>Survivors Of The Sea: Transcriptome response of Skeletonema marinoi to long-term dormancy.</title>
        <authorList>
            <person name="Pinder M.I.M."/>
            <person name="Kourtchenko O."/>
            <person name="Robertson E.K."/>
            <person name="Larsson T."/>
            <person name="Maumus F."/>
            <person name="Osuna-Cruz C.M."/>
            <person name="Vancaester E."/>
            <person name="Stenow R."/>
            <person name="Vandepoele K."/>
            <person name="Ploug H."/>
            <person name="Bruchert V."/>
            <person name="Godhe A."/>
            <person name="Topel M."/>
        </authorList>
    </citation>
    <scope>NUCLEOTIDE SEQUENCE</scope>
    <source>
        <strain evidence="3">R05AC</strain>
    </source>
</reference>
<feature type="compositionally biased region" description="Polar residues" evidence="1">
    <location>
        <begin position="137"/>
        <end position="154"/>
    </location>
</feature>
<feature type="compositionally biased region" description="Low complexity" evidence="1">
    <location>
        <begin position="761"/>
        <end position="789"/>
    </location>
</feature>
<feature type="compositionally biased region" description="Polar residues" evidence="1">
    <location>
        <begin position="301"/>
        <end position="317"/>
    </location>
</feature>
<dbReference type="Proteomes" id="UP001224775">
    <property type="component" value="Unassembled WGS sequence"/>
</dbReference>
<keyword evidence="2" id="KW-1133">Transmembrane helix</keyword>
<name>A0AAD9D7V5_9STRA</name>
<sequence>MNDPYYHQDRKTRNESIPQSQRRSHHQSQYSVDSADQGAGGYRFGSFRGSANSGGSGAFRAGKRPDSEQQQRDYQQRQQQQIRHDDGVTNANFASHASERTNRRQPHQQRLSGTNRASTSSRRTSVSSSSTSRGAEQLNQSLSESHGSLNPQEMSRQRRGHGGRYNDNAFSSRRQNRMQNLQSQSLTPTRRHNRVQNLQSQSLPRSTKLQTNKEEEEEDDEFDTIPLVSNEYLKELTARSVTTQVNNDESETNHVNPNNNNDSDVSNSFQDSEYSTLSQSVRIAAMRSSGDNEMPHHRRASQTSSASRHSFTSNQSRPHQRRTSKASSASRNSFTSNQSMPQGSIGRHSFNPNQRSQTRQAGLNRSFRQQQQRQKSNRMVSLSLNETQLRRNSRSVPDMSPLFYSQRRQSTGDVGGRVNYDISGVPLRHSNVVGGGGYDNEVVTAEQQEGIILNKNPPESMLAHAQYSTDVRNGGTIGNKFGFIGNFASDNLNNDVSASLVKKKKVRFFGAIGVCLIVVIVIVVVIVYITTSQSSDDEPKQIQPQMPLPENDSEVALECKDCVSKPVPDIEGRCSPSNLPGSLSECKEACKQAACCYSNFEGEKCYDDSNEATLLACGQYRPYCDVIHRPWPGASKGLIPDAPTSLFEGSDWDEICGSGASARKLSTNNSSQALTCIEFCLPSKCCFAPIVQSDLTSQGLLLNQDGAYQSAEKYEYIMTSCTPKNYNSCLDYDDACRDLIIPLNFWQDAVVLDLSSMSFPPSASITPSTSTRRPTLQPTTERPTTQTPTKEVAANEKAGKVDNPTREPTSPPPTKGVTSTSPPTSPPTSLPPAAPTIVVQIADLAKIRESCTGFQNYNLIAKGEFNTRTKCRNACSDGLCCFVDLGLGIEKNCFEGNEDVCALYSDCLVLRAKPSDVLDEDSNSIGPSTPIDDLTSLCSSEAIGTPVGISNCFQACLPGSWCCGATGEASCFNEFEESCSAYGPCQLMVDKWNGDSNQAMPPIPPNSVQHACSYPALSAFHQSDGNVITECNRICDAGMCCLDGTCGEGTSIETAIADRCAAYEPCRHLLQLPTPPDDMETLCKDKESSQCLDACLIASCCWLSNDDGCFASFEERCLVYAPYCSPNMSETGDFPAPLSPPPPELCMSGPPSACRNACKAGPSCCFSPLIEDNCFSQNEEVSPMSTFMFIVASSVAYSHVVLFMHVKACGMWARCAPFYQEDVEIL</sequence>
<feature type="compositionally biased region" description="Low complexity" evidence="1">
    <location>
        <begin position="112"/>
        <end position="133"/>
    </location>
</feature>
<feature type="region of interest" description="Disordered" evidence="1">
    <location>
        <begin position="761"/>
        <end position="833"/>
    </location>
</feature>
<dbReference type="AlphaFoldDB" id="A0AAD9D7V5"/>
<comment type="caution">
    <text evidence="3">The sequence shown here is derived from an EMBL/GenBank/DDBJ whole genome shotgun (WGS) entry which is preliminary data.</text>
</comment>
<feature type="compositionally biased region" description="Low complexity" evidence="1">
    <location>
        <begin position="253"/>
        <end position="268"/>
    </location>
</feature>
<proteinExistence type="predicted"/>
<evidence type="ECO:0000256" key="2">
    <source>
        <dbReference type="SAM" id="Phobius"/>
    </source>
</evidence>
<feature type="compositionally biased region" description="Polar residues" evidence="1">
    <location>
        <begin position="269"/>
        <end position="281"/>
    </location>
</feature>
<feature type="compositionally biased region" description="Basic and acidic residues" evidence="1">
    <location>
        <begin position="793"/>
        <end position="805"/>
    </location>
</feature>
<feature type="region of interest" description="Disordered" evidence="1">
    <location>
        <begin position="1"/>
        <end position="227"/>
    </location>
</feature>
<protein>
    <submittedName>
        <fullName evidence="3">Uncharacterized protein</fullName>
    </submittedName>
</protein>
<feature type="compositionally biased region" description="Polar residues" evidence="1">
    <location>
        <begin position="325"/>
        <end position="342"/>
    </location>
</feature>
<accession>A0AAD9D7V5</accession>
<feature type="compositionally biased region" description="Polar residues" evidence="1">
    <location>
        <begin position="195"/>
        <end position="210"/>
    </location>
</feature>
<feature type="transmembrane region" description="Helical" evidence="2">
    <location>
        <begin position="508"/>
        <end position="529"/>
    </location>
</feature>
<feature type="compositionally biased region" description="Basic and acidic residues" evidence="1">
    <location>
        <begin position="1"/>
        <end position="14"/>
    </location>
</feature>
<feature type="compositionally biased region" description="Polar residues" evidence="1">
    <location>
        <begin position="168"/>
        <end position="188"/>
    </location>
</feature>
<feature type="compositionally biased region" description="Polar residues" evidence="1">
    <location>
        <begin position="350"/>
        <end position="367"/>
    </location>
</feature>
<feature type="compositionally biased region" description="Basic and acidic residues" evidence="1">
    <location>
        <begin position="63"/>
        <end position="75"/>
    </location>
</feature>
<organism evidence="3 4">
    <name type="scientific">Skeletonema marinoi</name>
    <dbReference type="NCBI Taxonomy" id="267567"/>
    <lineage>
        <taxon>Eukaryota</taxon>
        <taxon>Sar</taxon>
        <taxon>Stramenopiles</taxon>
        <taxon>Ochrophyta</taxon>
        <taxon>Bacillariophyta</taxon>
        <taxon>Coscinodiscophyceae</taxon>
        <taxon>Thalassiosirophycidae</taxon>
        <taxon>Thalassiosirales</taxon>
        <taxon>Skeletonemataceae</taxon>
        <taxon>Skeletonema</taxon>
        <taxon>Skeletonema marinoi-dohrnii complex</taxon>
    </lineage>
</organism>
<keyword evidence="2" id="KW-0812">Transmembrane</keyword>
<feature type="compositionally biased region" description="Acidic residues" evidence="1">
    <location>
        <begin position="214"/>
        <end position="223"/>
    </location>
</feature>